<dbReference type="InterPro" id="IPR036389">
    <property type="entry name" value="RNase_III_sf"/>
</dbReference>
<dbReference type="CDD" id="cd00048">
    <property type="entry name" value="DSRM_SF"/>
    <property type="match status" value="1"/>
</dbReference>
<dbReference type="Gene3D" id="1.10.1520.10">
    <property type="entry name" value="Ribonuclease III domain"/>
    <property type="match status" value="1"/>
</dbReference>
<gene>
    <name evidence="6" type="ORF">L202_07084</name>
</gene>
<dbReference type="GO" id="GO:0003723">
    <property type="term" value="F:RNA binding"/>
    <property type="evidence" value="ECO:0007669"/>
    <property type="project" value="UniProtKB-KW"/>
</dbReference>
<evidence type="ECO:0000313" key="6">
    <source>
        <dbReference type="EMBL" id="ODN74763.1"/>
    </source>
</evidence>
<evidence type="ECO:0000313" key="7">
    <source>
        <dbReference type="Proteomes" id="UP000094065"/>
    </source>
</evidence>
<dbReference type="PROSITE" id="PS50142">
    <property type="entry name" value="RNASE_3_2"/>
    <property type="match status" value="1"/>
</dbReference>
<dbReference type="AlphaFoldDB" id="A0A1E3HEJ7"/>
<dbReference type="RefSeq" id="XP_018990544.1">
    <property type="nucleotide sequence ID" value="XM_019141737.1"/>
</dbReference>
<dbReference type="Proteomes" id="UP000094065">
    <property type="component" value="Unassembled WGS sequence"/>
</dbReference>
<evidence type="ECO:0000259" key="5">
    <source>
        <dbReference type="PROSITE" id="PS50142"/>
    </source>
</evidence>
<keyword evidence="3" id="KW-0460">Magnesium</keyword>
<dbReference type="Gene3D" id="3.30.160.20">
    <property type="match status" value="1"/>
</dbReference>
<evidence type="ECO:0000256" key="2">
    <source>
        <dbReference type="ARBA" id="ARBA00022801"/>
    </source>
</evidence>
<organism evidence="6 7">
    <name type="scientific">Cryptococcus amylolentus CBS 6039</name>
    <dbReference type="NCBI Taxonomy" id="1295533"/>
    <lineage>
        <taxon>Eukaryota</taxon>
        <taxon>Fungi</taxon>
        <taxon>Dikarya</taxon>
        <taxon>Basidiomycota</taxon>
        <taxon>Agaricomycotina</taxon>
        <taxon>Tremellomycetes</taxon>
        <taxon>Tremellales</taxon>
        <taxon>Cryptococcaceae</taxon>
        <taxon>Cryptococcus</taxon>
    </lineage>
</organism>
<dbReference type="Pfam" id="PF00636">
    <property type="entry name" value="Ribonuclease_3"/>
    <property type="match status" value="1"/>
</dbReference>
<evidence type="ECO:0000256" key="4">
    <source>
        <dbReference type="ARBA" id="ARBA00022884"/>
    </source>
</evidence>
<accession>A0A1E3HEJ7</accession>
<keyword evidence="4" id="KW-0694">RNA-binding</keyword>
<keyword evidence="7" id="KW-1185">Reference proteome</keyword>
<keyword evidence="1" id="KW-0479">Metal-binding</keyword>
<dbReference type="InterPro" id="IPR014720">
    <property type="entry name" value="dsRBD_dom"/>
</dbReference>
<evidence type="ECO:0000256" key="3">
    <source>
        <dbReference type="ARBA" id="ARBA00022842"/>
    </source>
</evidence>
<comment type="caution">
    <text evidence="6">The sequence shown here is derived from an EMBL/GenBank/DDBJ whole genome shotgun (WGS) entry which is preliminary data.</text>
</comment>
<dbReference type="GO" id="GO:0004525">
    <property type="term" value="F:ribonuclease III activity"/>
    <property type="evidence" value="ECO:0007669"/>
    <property type="project" value="InterPro"/>
</dbReference>
<dbReference type="STRING" id="1295533.A0A1E3HEJ7"/>
<dbReference type="OrthoDB" id="2392202at2759"/>
<dbReference type="GO" id="GO:0046872">
    <property type="term" value="F:metal ion binding"/>
    <property type="evidence" value="ECO:0007669"/>
    <property type="project" value="UniProtKB-KW"/>
</dbReference>
<evidence type="ECO:0000256" key="1">
    <source>
        <dbReference type="ARBA" id="ARBA00022723"/>
    </source>
</evidence>
<dbReference type="EMBL" id="AWGJ01000011">
    <property type="protein sequence ID" value="ODN74763.1"/>
    <property type="molecule type" value="Genomic_DNA"/>
</dbReference>
<feature type="domain" description="RNase III" evidence="5">
    <location>
        <begin position="30"/>
        <end position="154"/>
    </location>
</feature>
<dbReference type="CDD" id="cd00593">
    <property type="entry name" value="RIBOc"/>
    <property type="match status" value="1"/>
</dbReference>
<reference evidence="6 7" key="1">
    <citation type="submission" date="2016-06" db="EMBL/GenBank/DDBJ databases">
        <title>Evolution of pathogenesis and genome organization in the Tremellales.</title>
        <authorList>
            <person name="Cuomo C."/>
            <person name="Litvintseva A."/>
            <person name="Heitman J."/>
            <person name="Chen Y."/>
            <person name="Sun S."/>
            <person name="Springer D."/>
            <person name="Dromer F."/>
            <person name="Young S."/>
            <person name="Zeng Q."/>
            <person name="Chapman S."/>
            <person name="Gujja S."/>
            <person name="Saif S."/>
            <person name="Birren B."/>
        </authorList>
    </citation>
    <scope>NUCLEOTIDE SEQUENCE [LARGE SCALE GENOMIC DNA]</scope>
    <source>
        <strain evidence="6 7">CBS 6039</strain>
    </source>
</reference>
<dbReference type="PANTHER" id="PTHR14950:SF37">
    <property type="entry name" value="ENDORIBONUCLEASE DICER"/>
    <property type="match status" value="1"/>
</dbReference>
<dbReference type="PROSITE" id="PS00517">
    <property type="entry name" value="RNASE_3_1"/>
    <property type="match status" value="1"/>
</dbReference>
<proteinExistence type="predicted"/>
<dbReference type="SUPFAM" id="SSF69065">
    <property type="entry name" value="RNase III domain-like"/>
    <property type="match status" value="1"/>
</dbReference>
<dbReference type="GO" id="GO:0006396">
    <property type="term" value="P:RNA processing"/>
    <property type="evidence" value="ECO:0007669"/>
    <property type="project" value="InterPro"/>
</dbReference>
<name>A0A1E3HEJ7_9TREE</name>
<dbReference type="Pfam" id="PF00035">
    <property type="entry name" value="dsrm"/>
    <property type="match status" value="1"/>
</dbReference>
<sequence>MMPPKRHVPTAPEIPDELPDSLPFPPLPQIHDVSLRRQVFTHTSYIAARKKGEDFAMEKIQQDNEKLEFVGDSLLGIIVVCLLQDLYPNLNPGNSTLLKSILVSNQTLAQIARRYGMQDLLITDVNASEILKSGMKTVANIFEAYIAGMFYSYLQHGDVTNDDTRGPKTRGEGITYLEAWLRPLFTPIAEWAVGYITLEKKRLKTDQAQLTAVDGIADDHFDDVAVKMCASARLNEFFTVKGKGMPEYVYEEAAEKGMWSCTVKAWDREGDLHVGQATRSAKKKASQVAAYKILRKIGIV</sequence>
<dbReference type="InterPro" id="IPR000999">
    <property type="entry name" value="RNase_III_dom"/>
</dbReference>
<keyword evidence="2" id="KW-0378">Hydrolase</keyword>
<dbReference type="SMART" id="SM00535">
    <property type="entry name" value="RIBOc"/>
    <property type="match status" value="1"/>
</dbReference>
<dbReference type="GeneID" id="30158393"/>
<dbReference type="SUPFAM" id="SSF54768">
    <property type="entry name" value="dsRNA-binding domain-like"/>
    <property type="match status" value="1"/>
</dbReference>
<protein>
    <recommendedName>
        <fullName evidence="5">RNase III domain-containing protein</fullName>
    </recommendedName>
</protein>
<dbReference type="PANTHER" id="PTHR14950">
    <property type="entry name" value="DICER-RELATED"/>
    <property type="match status" value="1"/>
</dbReference>